<dbReference type="EMBL" id="JANPWB010000003">
    <property type="protein sequence ID" value="KAJ1201183.1"/>
    <property type="molecule type" value="Genomic_DNA"/>
</dbReference>
<evidence type="ECO:0000256" key="1">
    <source>
        <dbReference type="SAM" id="MobiDB-lite"/>
    </source>
</evidence>
<dbReference type="Proteomes" id="UP001066276">
    <property type="component" value="Chromosome 2_1"/>
</dbReference>
<evidence type="ECO:0000313" key="2">
    <source>
        <dbReference type="EMBL" id="KAJ1201183.1"/>
    </source>
</evidence>
<organism evidence="2 3">
    <name type="scientific">Pleurodeles waltl</name>
    <name type="common">Iberian ribbed newt</name>
    <dbReference type="NCBI Taxonomy" id="8319"/>
    <lineage>
        <taxon>Eukaryota</taxon>
        <taxon>Metazoa</taxon>
        <taxon>Chordata</taxon>
        <taxon>Craniata</taxon>
        <taxon>Vertebrata</taxon>
        <taxon>Euteleostomi</taxon>
        <taxon>Amphibia</taxon>
        <taxon>Batrachia</taxon>
        <taxon>Caudata</taxon>
        <taxon>Salamandroidea</taxon>
        <taxon>Salamandridae</taxon>
        <taxon>Pleurodelinae</taxon>
        <taxon>Pleurodeles</taxon>
    </lineage>
</organism>
<dbReference type="AlphaFoldDB" id="A0AAV7VHS7"/>
<feature type="compositionally biased region" description="Low complexity" evidence="1">
    <location>
        <begin position="1"/>
        <end position="22"/>
    </location>
</feature>
<feature type="region of interest" description="Disordered" evidence="1">
    <location>
        <begin position="1"/>
        <end position="32"/>
    </location>
</feature>
<keyword evidence="3" id="KW-1185">Reference proteome</keyword>
<comment type="caution">
    <text evidence="2">The sequence shown here is derived from an EMBL/GenBank/DDBJ whole genome shotgun (WGS) entry which is preliminary data.</text>
</comment>
<name>A0AAV7VHS7_PLEWA</name>
<gene>
    <name evidence="2" type="ORF">NDU88_004997</name>
</gene>
<proteinExistence type="predicted"/>
<evidence type="ECO:0000313" key="3">
    <source>
        <dbReference type="Proteomes" id="UP001066276"/>
    </source>
</evidence>
<sequence length="69" mass="7415">MRRSASSSRAPLLPPRLSLSRRWPGRRRGAQTPVLSLTGVRSKDRTLSHHRSAADTAAAVCLGPGGRGR</sequence>
<protein>
    <submittedName>
        <fullName evidence="2">Uncharacterized protein</fullName>
    </submittedName>
</protein>
<accession>A0AAV7VHS7</accession>
<reference evidence="2" key="1">
    <citation type="journal article" date="2022" name="bioRxiv">
        <title>Sequencing and chromosome-scale assembly of the giantPleurodeles waltlgenome.</title>
        <authorList>
            <person name="Brown T."/>
            <person name="Elewa A."/>
            <person name="Iarovenko S."/>
            <person name="Subramanian E."/>
            <person name="Araus A.J."/>
            <person name="Petzold A."/>
            <person name="Susuki M."/>
            <person name="Suzuki K.-i.T."/>
            <person name="Hayashi T."/>
            <person name="Toyoda A."/>
            <person name="Oliveira C."/>
            <person name="Osipova E."/>
            <person name="Leigh N.D."/>
            <person name="Simon A."/>
            <person name="Yun M.H."/>
        </authorList>
    </citation>
    <scope>NUCLEOTIDE SEQUENCE</scope>
    <source>
        <strain evidence="2">20211129_DDA</strain>
        <tissue evidence="2">Liver</tissue>
    </source>
</reference>